<dbReference type="AlphaFoldDB" id="A0A510DWC1"/>
<accession>A0A510E418</accession>
<organism evidence="3 5">
    <name type="scientific">Sulfuracidifex tepidarius</name>
    <dbReference type="NCBI Taxonomy" id="1294262"/>
    <lineage>
        <taxon>Archaea</taxon>
        <taxon>Thermoproteota</taxon>
        <taxon>Thermoprotei</taxon>
        <taxon>Sulfolobales</taxon>
        <taxon>Sulfolobaceae</taxon>
        <taxon>Sulfuracidifex</taxon>
    </lineage>
</organism>
<dbReference type="GeneID" id="41718137"/>
<evidence type="ECO:0000313" key="6">
    <source>
        <dbReference type="Proteomes" id="UP000325030"/>
    </source>
</evidence>
<name>A0A510DWC1_9CREN</name>
<dbReference type="Gene3D" id="3.40.50.2000">
    <property type="entry name" value="Glycogen Phosphorylase B"/>
    <property type="match status" value="2"/>
</dbReference>
<dbReference type="RefSeq" id="WP_084739552.1">
    <property type="nucleotide sequence ID" value="NZ_AP018929.1"/>
</dbReference>
<dbReference type="PANTHER" id="PTHR45947">
    <property type="entry name" value="SULFOQUINOVOSYL TRANSFERASE SQD2"/>
    <property type="match status" value="1"/>
</dbReference>
<dbReference type="EMBL" id="AP018929">
    <property type="protein sequence ID" value="BBG24497.1"/>
    <property type="molecule type" value="Genomic_DNA"/>
</dbReference>
<dbReference type="EMBL" id="AP018930">
    <property type="protein sequence ID" value="BBG27255.1"/>
    <property type="molecule type" value="Genomic_DNA"/>
</dbReference>
<dbReference type="KEGG" id="step:IC006_1819"/>
<dbReference type="InterPro" id="IPR050194">
    <property type="entry name" value="Glycosyltransferase_grp1"/>
</dbReference>
<accession>A0A510DWC1</accession>
<dbReference type="OrthoDB" id="132546at2157"/>
<dbReference type="SUPFAM" id="SSF53756">
    <property type="entry name" value="UDP-Glycosyltransferase/glycogen phosphorylase"/>
    <property type="match status" value="1"/>
</dbReference>
<dbReference type="Pfam" id="PF00534">
    <property type="entry name" value="Glycos_transf_1"/>
    <property type="match status" value="1"/>
</dbReference>
<dbReference type="GO" id="GO:0016757">
    <property type="term" value="F:glycosyltransferase activity"/>
    <property type="evidence" value="ECO:0007669"/>
    <property type="project" value="InterPro"/>
</dbReference>
<dbReference type="CDD" id="cd03801">
    <property type="entry name" value="GT4_PimA-like"/>
    <property type="match status" value="1"/>
</dbReference>
<dbReference type="Proteomes" id="UP000322983">
    <property type="component" value="Chromosome"/>
</dbReference>
<keyword evidence="5" id="KW-1185">Reference proteome</keyword>
<evidence type="ECO:0000313" key="4">
    <source>
        <dbReference type="EMBL" id="BBG27255.1"/>
    </source>
</evidence>
<evidence type="ECO:0000313" key="5">
    <source>
        <dbReference type="Proteomes" id="UP000322983"/>
    </source>
</evidence>
<sequence length="355" mass="41084">MDVIMVTPLFYPVRGGTEIHVLNLSKALKEIGINVVVHTTRNTYTEKRSLERREYVDGIEIIRHDYTWYPGNGADIIHVHNMARLFSLWNFSTSLFLLGSHREGKIFTPHDSFLKQRNKIIQSIQKKIVKNTSFTIAVSEWERDSMTKMGFPKEKIKVVSNGVEEKAFELPKQSRPLDEPYLLFLARISREKNQLFSIKCMEKIDGIKLLLAGDIRETTYMEEINNTIKSLKLENKVKYIGRIEDDKKYSYIDNALALVLTSTMEADPIVIREGLVRGVPAIVGNFVGAFSHLIKHEYNGFVVGNCEEFYQAVQKLKDEKMRERLSINSKTGTENWRWRNIATNIKTIYEESLKK</sequence>
<dbReference type="InterPro" id="IPR028098">
    <property type="entry name" value="Glyco_trans_4-like_N"/>
</dbReference>
<evidence type="ECO:0000313" key="3">
    <source>
        <dbReference type="EMBL" id="BBG24497.1"/>
    </source>
</evidence>
<feature type="domain" description="Glycosyl transferase family 1" evidence="1">
    <location>
        <begin position="170"/>
        <end position="330"/>
    </location>
</feature>
<dbReference type="InterPro" id="IPR053689">
    <property type="entry name" value="AGL16-like"/>
</dbReference>
<dbReference type="PANTHER" id="PTHR45947:SF3">
    <property type="entry name" value="SULFOQUINOVOSYL TRANSFERASE SQD2"/>
    <property type="match status" value="1"/>
</dbReference>
<dbReference type="STRING" id="1294262.GCA_001316085_00191"/>
<reference evidence="3 5" key="2">
    <citation type="journal article" date="2020" name="Int. J. Syst. Evol. Microbiol.">
        <title>Sulfuracidifex tepidarius gen. nov., sp. nov. and transfer of Sulfolobus metallicus Huber and Stetter 1992 to the genus Sulfuracidifex as Sulfuracidifex metallicus comb. nov.</title>
        <authorList>
            <person name="Itoh T."/>
            <person name="Miura T."/>
            <person name="Sakai H.D."/>
            <person name="Kato S."/>
            <person name="Ohkuma M."/>
            <person name="Takashina T."/>
        </authorList>
    </citation>
    <scope>NUCLEOTIDE SEQUENCE [LARGE SCALE GENOMIC DNA]</scope>
    <source>
        <strain evidence="3 5">IC-006</strain>
        <strain evidence="4">IC-007</strain>
    </source>
</reference>
<proteinExistence type="predicted"/>
<gene>
    <name evidence="3" type="ORF">IC006_1819</name>
    <name evidence="4" type="ORF">IC007_1797</name>
</gene>
<evidence type="ECO:0000259" key="2">
    <source>
        <dbReference type="Pfam" id="PF13439"/>
    </source>
</evidence>
<protein>
    <submittedName>
        <fullName evidence="3">D-inositol-3-phosphate glycosyltransferase</fullName>
    </submittedName>
</protein>
<dbReference type="NCBIfam" id="NF041010">
    <property type="entry name" value="glycosy_Agl16"/>
    <property type="match status" value="1"/>
</dbReference>
<reference evidence="6" key="1">
    <citation type="submission" date="2018-09" db="EMBL/GenBank/DDBJ databases">
        <title>Complete Genome Sequencing of Sulfolobus sp. JCM 16834.</title>
        <authorList>
            <person name="Kato S."/>
            <person name="Itoh T."/>
            <person name="Ohkuma M."/>
        </authorList>
    </citation>
    <scope>NUCLEOTIDE SEQUENCE [LARGE SCALE GENOMIC DNA]</scope>
    <source>
        <strain evidence="6">IC-007</strain>
    </source>
</reference>
<dbReference type="Proteomes" id="UP000325030">
    <property type="component" value="Chromosome"/>
</dbReference>
<evidence type="ECO:0000259" key="1">
    <source>
        <dbReference type="Pfam" id="PF00534"/>
    </source>
</evidence>
<dbReference type="InterPro" id="IPR001296">
    <property type="entry name" value="Glyco_trans_1"/>
</dbReference>
<dbReference type="Pfam" id="PF13439">
    <property type="entry name" value="Glyco_transf_4"/>
    <property type="match status" value="1"/>
</dbReference>
<feature type="domain" description="Glycosyltransferase subfamily 4-like N-terminal" evidence="2">
    <location>
        <begin position="15"/>
        <end position="164"/>
    </location>
</feature>